<keyword evidence="3" id="KW-1185">Reference proteome</keyword>
<organism evidence="2 3">
    <name type="scientific">Oceanobacillus polygoni</name>
    <dbReference type="NCBI Taxonomy" id="1235259"/>
    <lineage>
        <taxon>Bacteria</taxon>
        <taxon>Bacillati</taxon>
        <taxon>Bacillota</taxon>
        <taxon>Bacilli</taxon>
        <taxon>Bacillales</taxon>
        <taxon>Bacillaceae</taxon>
        <taxon>Oceanobacillus</taxon>
    </lineage>
</organism>
<evidence type="ECO:0000256" key="1">
    <source>
        <dbReference type="SAM" id="Coils"/>
    </source>
</evidence>
<dbReference type="OrthoDB" id="2872613at2"/>
<keyword evidence="1" id="KW-0175">Coiled coil</keyword>
<sequence>MSEFEDKVLKLLGEMNNRQKTFHDDVNKRFDNLETDIKELKQGNEMVQQAVRETEVNVRRLVEDEKSIHEIIGEHEISIRSLKRKPV</sequence>
<feature type="coiled-coil region" evidence="1">
    <location>
        <begin position="23"/>
        <end position="57"/>
    </location>
</feature>
<evidence type="ECO:0000313" key="3">
    <source>
        <dbReference type="Proteomes" id="UP001138793"/>
    </source>
</evidence>
<dbReference type="RefSeq" id="WP_149472861.1">
    <property type="nucleotide sequence ID" value="NZ_JAGGMB010000019.1"/>
</dbReference>
<dbReference type="EMBL" id="JAGGMB010000019">
    <property type="protein sequence ID" value="MBP2079655.1"/>
    <property type="molecule type" value="Genomic_DNA"/>
</dbReference>
<accession>A0A9X0Z037</accession>
<gene>
    <name evidence="2" type="ORF">J2Z64_003954</name>
</gene>
<dbReference type="Proteomes" id="UP001138793">
    <property type="component" value="Unassembled WGS sequence"/>
</dbReference>
<comment type="caution">
    <text evidence="2">The sequence shown here is derived from an EMBL/GenBank/DDBJ whole genome shotgun (WGS) entry which is preliminary data.</text>
</comment>
<reference evidence="2" key="1">
    <citation type="submission" date="2021-03" db="EMBL/GenBank/DDBJ databases">
        <title>Genomic Encyclopedia of Type Strains, Phase IV (KMG-IV): sequencing the most valuable type-strain genomes for metagenomic binning, comparative biology and taxonomic classification.</title>
        <authorList>
            <person name="Goeker M."/>
        </authorList>
    </citation>
    <scope>NUCLEOTIDE SEQUENCE</scope>
    <source>
        <strain evidence="2">DSM 107338</strain>
    </source>
</reference>
<evidence type="ECO:0000313" key="2">
    <source>
        <dbReference type="EMBL" id="MBP2079655.1"/>
    </source>
</evidence>
<proteinExistence type="predicted"/>
<dbReference type="AlphaFoldDB" id="A0A9X0Z037"/>
<name>A0A9X0Z037_9BACI</name>
<protein>
    <submittedName>
        <fullName evidence="2">Chaperonin cofactor prefoldin</fullName>
    </submittedName>
</protein>